<evidence type="ECO:0000313" key="2">
    <source>
        <dbReference type="Proteomes" id="UP001642483"/>
    </source>
</evidence>
<protein>
    <submittedName>
        <fullName evidence="1">Uncharacterized protein</fullName>
    </submittedName>
</protein>
<accession>A0ABP0FLX6</accession>
<name>A0ABP0FLX6_CLALP</name>
<proteinExistence type="predicted"/>
<dbReference type="EMBL" id="CAWYQH010000057">
    <property type="protein sequence ID" value="CAK8679367.1"/>
    <property type="molecule type" value="Genomic_DNA"/>
</dbReference>
<sequence>MSLVSIGRNTFRSQNSESTKLAINSTRLHNWVLSSSCIIIFEQDLSSTELTADLASDALLIMDQEKFFEEQNHLKMEDKFVGKGQSSSNDNNFSDYRTLKMSEQSAGGF</sequence>
<evidence type="ECO:0000313" key="1">
    <source>
        <dbReference type="EMBL" id="CAK8679367.1"/>
    </source>
</evidence>
<gene>
    <name evidence="1" type="ORF">CVLEPA_LOCUS9613</name>
</gene>
<dbReference type="Proteomes" id="UP001642483">
    <property type="component" value="Unassembled WGS sequence"/>
</dbReference>
<keyword evidence="2" id="KW-1185">Reference proteome</keyword>
<reference evidence="1 2" key="1">
    <citation type="submission" date="2024-02" db="EMBL/GenBank/DDBJ databases">
        <authorList>
            <person name="Daric V."/>
            <person name="Darras S."/>
        </authorList>
    </citation>
    <scope>NUCLEOTIDE SEQUENCE [LARGE SCALE GENOMIC DNA]</scope>
</reference>
<comment type="caution">
    <text evidence="1">The sequence shown here is derived from an EMBL/GenBank/DDBJ whole genome shotgun (WGS) entry which is preliminary data.</text>
</comment>
<organism evidence="1 2">
    <name type="scientific">Clavelina lepadiformis</name>
    <name type="common">Light-bulb sea squirt</name>
    <name type="synonym">Ascidia lepadiformis</name>
    <dbReference type="NCBI Taxonomy" id="159417"/>
    <lineage>
        <taxon>Eukaryota</taxon>
        <taxon>Metazoa</taxon>
        <taxon>Chordata</taxon>
        <taxon>Tunicata</taxon>
        <taxon>Ascidiacea</taxon>
        <taxon>Aplousobranchia</taxon>
        <taxon>Clavelinidae</taxon>
        <taxon>Clavelina</taxon>
    </lineage>
</organism>